<dbReference type="FunFam" id="3.50.50.60:FF:000021">
    <property type="entry name" value="Ubiquinone biosynthesis monooxygenase COQ6"/>
    <property type="match status" value="1"/>
</dbReference>
<dbReference type="Proteomes" id="UP001211907">
    <property type="component" value="Unassembled WGS sequence"/>
</dbReference>
<dbReference type="Gene3D" id="3.50.50.60">
    <property type="entry name" value="FAD/NAD(P)-binding domain"/>
    <property type="match status" value="2"/>
</dbReference>
<dbReference type="GO" id="GO:0005739">
    <property type="term" value="C:mitochondrion"/>
    <property type="evidence" value="ECO:0007669"/>
    <property type="project" value="TreeGrafter"/>
</dbReference>
<keyword evidence="5" id="KW-0560">Oxidoreductase</keyword>
<keyword evidence="3" id="KW-0285">Flavoprotein</keyword>
<gene>
    <name evidence="8" type="primary">COQ6</name>
    <name evidence="8" type="ORF">HK100_003482</name>
</gene>
<feature type="domain" description="FAD-binding" evidence="7">
    <location>
        <begin position="338"/>
        <end position="396"/>
    </location>
</feature>
<dbReference type="EMBL" id="JADGJH010001873">
    <property type="protein sequence ID" value="KAJ3108125.1"/>
    <property type="molecule type" value="Genomic_DNA"/>
</dbReference>
<dbReference type="InterPro" id="IPR018168">
    <property type="entry name" value="Ubi_Hdrlase_CS"/>
</dbReference>
<evidence type="ECO:0000256" key="4">
    <source>
        <dbReference type="ARBA" id="ARBA00022827"/>
    </source>
</evidence>
<evidence type="ECO:0000256" key="3">
    <source>
        <dbReference type="ARBA" id="ARBA00022630"/>
    </source>
</evidence>
<organism evidence="8 9">
    <name type="scientific">Physocladia obscura</name>
    <dbReference type="NCBI Taxonomy" id="109957"/>
    <lineage>
        <taxon>Eukaryota</taxon>
        <taxon>Fungi</taxon>
        <taxon>Fungi incertae sedis</taxon>
        <taxon>Chytridiomycota</taxon>
        <taxon>Chytridiomycota incertae sedis</taxon>
        <taxon>Chytridiomycetes</taxon>
        <taxon>Chytridiales</taxon>
        <taxon>Chytriomycetaceae</taxon>
        <taxon>Physocladia</taxon>
    </lineage>
</organism>
<reference evidence="8" key="1">
    <citation type="submission" date="2020-05" db="EMBL/GenBank/DDBJ databases">
        <title>Phylogenomic resolution of chytrid fungi.</title>
        <authorList>
            <person name="Stajich J.E."/>
            <person name="Amses K."/>
            <person name="Simmons R."/>
            <person name="Seto K."/>
            <person name="Myers J."/>
            <person name="Bonds A."/>
            <person name="Quandt C.A."/>
            <person name="Barry K."/>
            <person name="Liu P."/>
            <person name="Grigoriev I."/>
            <person name="Longcore J.E."/>
            <person name="James T.Y."/>
        </authorList>
    </citation>
    <scope>NUCLEOTIDE SEQUENCE</scope>
    <source>
        <strain evidence="8">JEL0513</strain>
    </source>
</reference>
<comment type="similarity">
    <text evidence="2">Belongs to the UbiH/COQ6 family.</text>
</comment>
<dbReference type="PANTHER" id="PTHR43876">
    <property type="entry name" value="UBIQUINONE BIOSYNTHESIS MONOOXYGENASE COQ6, MITOCHONDRIAL"/>
    <property type="match status" value="1"/>
</dbReference>
<proteinExistence type="inferred from homology"/>
<evidence type="ECO:0000256" key="6">
    <source>
        <dbReference type="ARBA" id="ARBA00023033"/>
    </source>
</evidence>
<evidence type="ECO:0000256" key="1">
    <source>
        <dbReference type="ARBA" id="ARBA00001974"/>
    </source>
</evidence>
<dbReference type="InterPro" id="IPR051205">
    <property type="entry name" value="UbiH/COQ6_monooxygenase"/>
</dbReference>
<dbReference type="InterPro" id="IPR036188">
    <property type="entry name" value="FAD/NAD-bd_sf"/>
</dbReference>
<dbReference type="Pfam" id="PF01494">
    <property type="entry name" value="FAD_binding_3"/>
    <property type="match status" value="1"/>
</dbReference>
<dbReference type="InterPro" id="IPR002938">
    <property type="entry name" value="FAD-bd"/>
</dbReference>
<dbReference type="GO" id="GO:0071949">
    <property type="term" value="F:FAD binding"/>
    <property type="evidence" value="ECO:0007669"/>
    <property type="project" value="InterPro"/>
</dbReference>
<protein>
    <submittedName>
        <fullName evidence="8">Ubiquinone biosynthesis monooxygenase</fullName>
    </submittedName>
</protein>
<dbReference type="GO" id="GO:0006744">
    <property type="term" value="P:ubiquinone biosynthetic process"/>
    <property type="evidence" value="ECO:0007669"/>
    <property type="project" value="InterPro"/>
</dbReference>
<comment type="caution">
    <text evidence="8">The sequence shown here is derived from an EMBL/GenBank/DDBJ whole genome shotgun (WGS) entry which is preliminary data.</text>
</comment>
<sequence>MKATGRLKRTDVCIVGGGIAGTALAAAISQSPFASGLKVTLIEGGNLFTKPEHRPGIGAWDRIPVDRKKVFTQMKIWDAMGYGKLGFNAPQTNASSCIGWIVESNWLRYAVAQSVDQKSVSILNNETVESVTRPAAPDEQNLEWPVVVLKDASRIQSRLLVGADGANSLVRKFAGIDALGWEYPQKAIVATLDLEGVEGKENDIAYQKFLPGGPIAILPLSATKSSLVWSTTPANAAKLSKLTNSNFANFVDIAFRNSVEDIQFLFSQINEQDGSLPQNINIEKEAEWGRNRLLDPNYDGTGLPPTYTILPKIAGVVEGSRAGFPLRFWHSENYIGSDGRIALIGDAAHTIHPLAGQGLNLGLLDVATLSKVIDEGVISGSDVGNLHTLQNYAAERFAPNLAMMMAVDSVGKLFRTESDLIVWARSFGLNLVNSLPAVKNMAMFAASSL</sequence>
<keyword evidence="8" id="KW-0830">Ubiquinone</keyword>
<evidence type="ECO:0000256" key="5">
    <source>
        <dbReference type="ARBA" id="ARBA00023002"/>
    </source>
</evidence>
<dbReference type="PRINTS" id="PR00420">
    <property type="entry name" value="RNGMNOXGNASE"/>
</dbReference>
<keyword evidence="6 8" id="KW-0503">Monooxygenase</keyword>
<dbReference type="GO" id="GO:0016705">
    <property type="term" value="F:oxidoreductase activity, acting on paired donors, with incorporation or reduction of molecular oxygen"/>
    <property type="evidence" value="ECO:0007669"/>
    <property type="project" value="InterPro"/>
</dbReference>
<dbReference type="NCBIfam" id="TIGR01988">
    <property type="entry name" value="Ubi-OHases"/>
    <property type="match status" value="1"/>
</dbReference>
<keyword evidence="9" id="KW-1185">Reference proteome</keyword>
<evidence type="ECO:0000313" key="9">
    <source>
        <dbReference type="Proteomes" id="UP001211907"/>
    </source>
</evidence>
<name>A0AAD5STZ1_9FUNG</name>
<dbReference type="SUPFAM" id="SSF51905">
    <property type="entry name" value="FAD/NAD(P)-binding domain"/>
    <property type="match status" value="1"/>
</dbReference>
<dbReference type="PANTHER" id="PTHR43876:SF7">
    <property type="entry name" value="UBIQUINONE BIOSYNTHESIS MONOOXYGENASE COQ6, MITOCHONDRIAL"/>
    <property type="match status" value="1"/>
</dbReference>
<evidence type="ECO:0000256" key="2">
    <source>
        <dbReference type="ARBA" id="ARBA00005349"/>
    </source>
</evidence>
<comment type="cofactor">
    <cofactor evidence="1">
        <name>FAD</name>
        <dbReference type="ChEBI" id="CHEBI:57692"/>
    </cofactor>
</comment>
<accession>A0AAD5STZ1</accession>
<evidence type="ECO:0000259" key="7">
    <source>
        <dbReference type="Pfam" id="PF01494"/>
    </source>
</evidence>
<dbReference type="InterPro" id="IPR010971">
    <property type="entry name" value="UbiH/COQ6"/>
</dbReference>
<dbReference type="PROSITE" id="PS01304">
    <property type="entry name" value="UBIH"/>
    <property type="match status" value="1"/>
</dbReference>
<evidence type="ECO:0000313" key="8">
    <source>
        <dbReference type="EMBL" id="KAJ3108125.1"/>
    </source>
</evidence>
<keyword evidence="4" id="KW-0274">FAD</keyword>
<dbReference type="Pfam" id="PF05834">
    <property type="entry name" value="Lycopene_cycl"/>
    <property type="match status" value="1"/>
</dbReference>
<dbReference type="GO" id="GO:0004497">
    <property type="term" value="F:monooxygenase activity"/>
    <property type="evidence" value="ECO:0007669"/>
    <property type="project" value="UniProtKB-KW"/>
</dbReference>
<dbReference type="AlphaFoldDB" id="A0AAD5STZ1"/>